<name>A0A5N6JX16_MONLA</name>
<accession>A0A5N6JX16</accession>
<keyword evidence="2" id="KW-1185">Reference proteome</keyword>
<dbReference type="InterPro" id="IPR002698">
    <property type="entry name" value="FTHF_cligase"/>
</dbReference>
<dbReference type="Gene3D" id="3.40.50.10420">
    <property type="entry name" value="NagB/RpiA/CoA transferase-like"/>
    <property type="match status" value="1"/>
</dbReference>
<dbReference type="InterPro" id="IPR037171">
    <property type="entry name" value="NagB/RpiA_transferase-like"/>
</dbReference>
<proteinExistence type="predicted"/>
<comment type="caution">
    <text evidence="1">The sequence shown here is derived from an EMBL/GenBank/DDBJ whole genome shotgun (WGS) entry which is preliminary data.</text>
</comment>
<dbReference type="SUPFAM" id="SSF100950">
    <property type="entry name" value="NagB/RpiA/CoA transferase-like"/>
    <property type="match status" value="1"/>
</dbReference>
<dbReference type="AlphaFoldDB" id="A0A5N6JX16"/>
<dbReference type="Proteomes" id="UP000326757">
    <property type="component" value="Unassembled WGS sequence"/>
</dbReference>
<reference evidence="1 2" key="1">
    <citation type="submission" date="2019-06" db="EMBL/GenBank/DDBJ databases">
        <title>Genome Sequence of the Brown Rot Fungal Pathogen Monilinia laxa.</title>
        <authorList>
            <person name="De Miccolis Angelini R.M."/>
            <person name="Landi L."/>
            <person name="Abate D."/>
            <person name="Pollastro S."/>
            <person name="Romanazzi G."/>
            <person name="Faretra F."/>
        </authorList>
    </citation>
    <scope>NUCLEOTIDE SEQUENCE [LARGE SCALE GENOMIC DNA]</scope>
    <source>
        <strain evidence="1 2">Mlax316</strain>
    </source>
</reference>
<dbReference type="PANTHER" id="PTHR13017">
    <property type="entry name" value="5-FORMYLTETRAHYDROFOLATE CYCLO-LIGASE-RELATED"/>
    <property type="match status" value="1"/>
</dbReference>
<sequence>MGWSNGCITVDPLHEDIRRVCLSEQSRDGHIIHLVRMLHMYSMIPTFGAWKRMEVILMEWCVANWTSSTYHEIGVTSSSCELVTEEKRKTIALMLGNLGTECLVTYSNCEPTAHHLIHRILTMTISQPQRPPTLQTDLSSPASSHKSQVREKVWEELRYVAIPDSRFDHDYSSFICDFVGSKDAGRQLIQLPCYKSAETIFITPDNCLQELRCQALKDGKTVICTTYGIKRGFFVLSPQQIPERLWEVSSYLDGMERYGRHITLNGIRSEGLRIPLMVTGTGAINYQGLRFGKGHGFFDLEWGMLYSIGALNKDTKTIALVHECQVLDEELKGEQWDTGCDFIITNKRIITVSGAAKPGYGIIWDKLAKGMMENIESLRELKNIISPPEVKSPQDQMDFSDEARLYMDYASFDF</sequence>
<organism evidence="1 2">
    <name type="scientific">Monilinia laxa</name>
    <name type="common">Brown rot fungus</name>
    <name type="synonym">Sclerotinia laxa</name>
    <dbReference type="NCBI Taxonomy" id="61186"/>
    <lineage>
        <taxon>Eukaryota</taxon>
        <taxon>Fungi</taxon>
        <taxon>Dikarya</taxon>
        <taxon>Ascomycota</taxon>
        <taxon>Pezizomycotina</taxon>
        <taxon>Leotiomycetes</taxon>
        <taxon>Helotiales</taxon>
        <taxon>Sclerotiniaceae</taxon>
        <taxon>Monilinia</taxon>
    </lineage>
</organism>
<evidence type="ECO:0000313" key="1">
    <source>
        <dbReference type="EMBL" id="KAB8293503.1"/>
    </source>
</evidence>
<dbReference type="EMBL" id="VIGI01000012">
    <property type="protein sequence ID" value="KAB8293503.1"/>
    <property type="molecule type" value="Genomic_DNA"/>
</dbReference>
<evidence type="ECO:0008006" key="3">
    <source>
        <dbReference type="Google" id="ProtNLM"/>
    </source>
</evidence>
<dbReference type="OrthoDB" id="433414at2759"/>
<evidence type="ECO:0000313" key="2">
    <source>
        <dbReference type="Proteomes" id="UP000326757"/>
    </source>
</evidence>
<dbReference type="Pfam" id="PF01812">
    <property type="entry name" value="5-FTHF_cyc-lig"/>
    <property type="match status" value="1"/>
</dbReference>
<dbReference type="GO" id="GO:0005737">
    <property type="term" value="C:cytoplasm"/>
    <property type="evidence" value="ECO:0007669"/>
    <property type="project" value="TreeGrafter"/>
</dbReference>
<dbReference type="PANTHER" id="PTHR13017:SF0">
    <property type="entry name" value="METHENYLTETRAHYDROFOLATE SYNTHASE DOMAIN-CONTAINING PROTEIN"/>
    <property type="match status" value="1"/>
</dbReference>
<gene>
    <name evidence="1" type="ORF">EYC80_007809</name>
</gene>
<protein>
    <recommendedName>
        <fullName evidence="3">5-formyltetrahydrofolate cyclo-ligase</fullName>
    </recommendedName>
</protein>
<dbReference type="InterPro" id="IPR024185">
    <property type="entry name" value="FTHF_cligase-like_sf"/>
</dbReference>